<dbReference type="InterPro" id="IPR023298">
    <property type="entry name" value="ATPase_P-typ_TM_dom_sf"/>
</dbReference>
<protein>
    <recommendedName>
        <fullName evidence="3">Cation-transporting P-type ATPase N-terminal domain-containing protein</fullName>
    </recommendedName>
</protein>
<dbReference type="Pfam" id="PF00122">
    <property type="entry name" value="E1-E2_ATPase"/>
    <property type="match status" value="1"/>
</dbReference>
<proteinExistence type="predicted"/>
<accession>A0A4R5NMX1</accession>
<dbReference type="Gene3D" id="2.70.150.10">
    <property type="entry name" value="Calcium-transporting ATPase, cytoplasmic transduction domain A"/>
    <property type="match status" value="1"/>
</dbReference>
<dbReference type="SUPFAM" id="SSF81665">
    <property type="entry name" value="Calcium ATPase, transmembrane domain M"/>
    <property type="match status" value="1"/>
</dbReference>
<keyword evidence="2" id="KW-0812">Transmembrane</keyword>
<keyword evidence="2" id="KW-0472">Membrane</keyword>
<dbReference type="SUPFAM" id="SSF81653">
    <property type="entry name" value="Calcium ATPase, transduction domain A"/>
    <property type="match status" value="1"/>
</dbReference>
<dbReference type="EMBL" id="PUFP01000056">
    <property type="protein sequence ID" value="TDG76970.1"/>
    <property type="molecule type" value="Genomic_DNA"/>
</dbReference>
<feature type="transmembrane region" description="Helical" evidence="2">
    <location>
        <begin position="92"/>
        <end position="110"/>
    </location>
</feature>
<feature type="transmembrane region" description="Helical" evidence="2">
    <location>
        <begin position="60"/>
        <end position="80"/>
    </location>
</feature>
<dbReference type="Pfam" id="PF00690">
    <property type="entry name" value="Cation_ATPase_N"/>
    <property type="match status" value="1"/>
</dbReference>
<reference evidence="4 5" key="1">
    <citation type="journal article" date="2019" name="Appl. Microbiol. Biotechnol.">
        <title>Uncovering carbohydrate metabolism through a genotype-phenotype association study of 56 lactic acid bacteria genomes.</title>
        <authorList>
            <person name="Buron-Moles G."/>
            <person name="Chailyan A."/>
            <person name="Dolejs I."/>
            <person name="Forster J."/>
            <person name="Miks M.H."/>
        </authorList>
    </citation>
    <scope>NUCLEOTIDE SEQUENCE [LARGE SCALE GENOMIC DNA]</scope>
    <source>
        <strain evidence="4 5">ATCC 4005</strain>
    </source>
</reference>
<dbReference type="AlphaFoldDB" id="A0A4R5NMX1"/>
<keyword evidence="2" id="KW-1133">Transmembrane helix</keyword>
<dbReference type="InterPro" id="IPR008250">
    <property type="entry name" value="ATPase_P-typ_transduc_dom_A_sf"/>
</dbReference>
<evidence type="ECO:0000313" key="4">
    <source>
        <dbReference type="EMBL" id="TDG76970.1"/>
    </source>
</evidence>
<dbReference type="SMART" id="SM00831">
    <property type="entry name" value="Cation_ATPase_N"/>
    <property type="match status" value="1"/>
</dbReference>
<dbReference type="InterPro" id="IPR004014">
    <property type="entry name" value="ATPase_P-typ_cation-transptr_N"/>
</dbReference>
<comment type="caution">
    <text evidence="4">The sequence shown here is derived from an EMBL/GenBank/DDBJ whole genome shotgun (WGS) entry which is preliminary data.</text>
</comment>
<gene>
    <name evidence="4" type="ORF">C5L32_001949</name>
</gene>
<dbReference type="Gene3D" id="1.20.1110.10">
    <property type="entry name" value="Calcium-transporting ATPase, transmembrane domain"/>
    <property type="match status" value="1"/>
</dbReference>
<comment type="subcellular location">
    <subcellularLocation>
        <location evidence="1">Membrane</location>
        <topology evidence="1">Multi-pass membrane protein</topology>
    </subcellularLocation>
</comment>
<feature type="domain" description="Cation-transporting P-type ATPase N-terminal" evidence="3">
    <location>
        <begin position="2"/>
        <end position="76"/>
    </location>
</feature>
<evidence type="ECO:0000256" key="2">
    <source>
        <dbReference type="SAM" id="Phobius"/>
    </source>
</evidence>
<evidence type="ECO:0000313" key="5">
    <source>
        <dbReference type="Proteomes" id="UP000295181"/>
    </source>
</evidence>
<evidence type="ECO:0000259" key="3">
    <source>
        <dbReference type="SMART" id="SM00831"/>
    </source>
</evidence>
<evidence type="ECO:0000256" key="1">
    <source>
        <dbReference type="ARBA" id="ARBA00004141"/>
    </source>
</evidence>
<organism evidence="4 5">
    <name type="scientific">Lentilactobacillus buchneri DSM 20057</name>
    <dbReference type="NCBI Taxonomy" id="1423728"/>
    <lineage>
        <taxon>Bacteria</taxon>
        <taxon>Bacillati</taxon>
        <taxon>Bacillota</taxon>
        <taxon>Bacilli</taxon>
        <taxon>Lactobacillales</taxon>
        <taxon>Lactobacillaceae</taxon>
        <taxon>Lentilactobacillus</taxon>
    </lineage>
</organism>
<name>A0A4R5NMX1_LENBU</name>
<sequence length="173" mass="19297">MQWYSHEAETILQELDTSRIHGLSEAQAQRQLAEVGPNELAKEEREPAWKMLIKSFKEPMIIILLIAIGLALASAAYDFFISGDSGHAMASVYEAIAIVLIVIINSGLTFHQTRTAQKSLDALSDMRQHHMKILRDNNWTSVAANHLVPGDIVSVKSGDFIEGDLRWLKTSEL</sequence>
<dbReference type="PANTHER" id="PTHR42861">
    <property type="entry name" value="CALCIUM-TRANSPORTING ATPASE"/>
    <property type="match status" value="1"/>
</dbReference>
<dbReference type="Proteomes" id="UP000295181">
    <property type="component" value="Unassembled WGS sequence"/>
</dbReference>
<dbReference type="InterPro" id="IPR059000">
    <property type="entry name" value="ATPase_P-type_domA"/>
</dbReference>